<sequence>MCLPCLNWYRKVFPAYMDQVSANIGFYGSPSPITICCVLFALLSVNASCYVFLLQVVYRVLLQSMGYSMGPLPGIIKKYLYAGMPDPEDAKEK</sequence>
<comment type="caution">
    <text evidence="2">The sequence shown here is derived from an EMBL/GenBank/DDBJ whole genome shotgun (WGS) entry which is preliminary data.</text>
</comment>
<dbReference type="EMBL" id="MU070285">
    <property type="protein sequence ID" value="KAF5828555.1"/>
    <property type="molecule type" value="Genomic_DNA"/>
</dbReference>
<accession>A0ABQ7G1T0</accession>
<keyword evidence="3" id="KW-1185">Reference proteome</keyword>
<feature type="transmembrane region" description="Helical" evidence="1">
    <location>
        <begin position="32"/>
        <end position="58"/>
    </location>
</feature>
<proteinExistence type="predicted"/>
<keyword evidence="1" id="KW-0812">Transmembrane</keyword>
<evidence type="ECO:0000313" key="3">
    <source>
        <dbReference type="Proteomes" id="UP000815325"/>
    </source>
</evidence>
<evidence type="ECO:0000256" key="1">
    <source>
        <dbReference type="SAM" id="Phobius"/>
    </source>
</evidence>
<evidence type="ECO:0000313" key="2">
    <source>
        <dbReference type="EMBL" id="KAF5828555.1"/>
    </source>
</evidence>
<keyword evidence="1" id="KW-1133">Transmembrane helix</keyword>
<protein>
    <submittedName>
        <fullName evidence="2">Uncharacterized protein</fullName>
    </submittedName>
</protein>
<gene>
    <name evidence="2" type="ORF">DUNSADRAFT_17453</name>
</gene>
<organism evidence="2 3">
    <name type="scientific">Dunaliella salina</name>
    <name type="common">Green alga</name>
    <name type="synonym">Protococcus salinus</name>
    <dbReference type="NCBI Taxonomy" id="3046"/>
    <lineage>
        <taxon>Eukaryota</taxon>
        <taxon>Viridiplantae</taxon>
        <taxon>Chlorophyta</taxon>
        <taxon>core chlorophytes</taxon>
        <taxon>Chlorophyceae</taxon>
        <taxon>CS clade</taxon>
        <taxon>Chlamydomonadales</taxon>
        <taxon>Dunaliellaceae</taxon>
        <taxon>Dunaliella</taxon>
    </lineage>
</organism>
<reference evidence="2" key="1">
    <citation type="submission" date="2017-08" db="EMBL/GenBank/DDBJ databases">
        <authorList>
            <person name="Polle J.E."/>
            <person name="Barry K."/>
            <person name="Cushman J."/>
            <person name="Schmutz J."/>
            <person name="Tran D."/>
            <person name="Hathwaick L.T."/>
            <person name="Yim W.C."/>
            <person name="Jenkins J."/>
            <person name="Mckie-Krisberg Z.M."/>
            <person name="Prochnik S."/>
            <person name="Lindquist E."/>
            <person name="Dockter R.B."/>
            <person name="Adam C."/>
            <person name="Molina H."/>
            <person name="Bunkerborg J."/>
            <person name="Jin E."/>
            <person name="Buchheim M."/>
            <person name="Magnuson J."/>
        </authorList>
    </citation>
    <scope>NUCLEOTIDE SEQUENCE</scope>
    <source>
        <strain evidence="2">CCAP 19/18</strain>
    </source>
</reference>
<name>A0ABQ7G1T0_DUNSA</name>
<keyword evidence="1" id="KW-0472">Membrane</keyword>
<dbReference type="Proteomes" id="UP000815325">
    <property type="component" value="Unassembled WGS sequence"/>
</dbReference>